<dbReference type="EMBL" id="QMEB01000016">
    <property type="protein sequence ID" value="NMG18599.1"/>
    <property type="molecule type" value="Genomic_DNA"/>
</dbReference>
<reference evidence="3 4" key="1">
    <citation type="submission" date="2018-06" db="EMBL/GenBank/DDBJ databases">
        <title>Comparative genomics of Brasilonema spp. strains.</title>
        <authorList>
            <person name="Alvarenga D.O."/>
            <person name="Fiore M.F."/>
            <person name="Varani A.M."/>
        </authorList>
    </citation>
    <scope>NUCLEOTIDE SEQUENCE [LARGE SCALE GENOMIC DNA]</scope>
    <source>
        <strain evidence="3 4">SPC951</strain>
    </source>
</reference>
<protein>
    <submittedName>
        <fullName evidence="3">Glycosyltransferase family 4 protein</fullName>
    </submittedName>
</protein>
<dbReference type="Gene3D" id="3.40.50.2000">
    <property type="entry name" value="Glycogen Phosphorylase B"/>
    <property type="match status" value="2"/>
</dbReference>
<accession>A0ABX1P2P0</accession>
<sequence length="361" mass="41319">MKIALVHDYLTQKGGAERVFELLCKRYPQADVFTSLYDPEKTIDIGERIVNTTFLQNIPGAAKYFRLMAPLYFPAFRALDLQDYDLIISSSTSFAKAVRKNQKSRHICFCHNITRFLWDTETYLREYGDYRYFAPLIDQVFEMMRKVDLAYAQEPDLYIANSSIVARRIKSTYGKEAIVINYPIDTSKFVFSDTKEEFYLASARMISYKRLDIIVEAFNWLGWRLLISGNGPERERLKSKALSNIEFLGHVTDIQRTQLFSKAKSVIVAALEDYGLVPVEANASGTPVIAFGAGGVLDTQIPGKTGVFFQKQTPESLNRALLEAREIYWDYNNIRNHAVANFSEEAFFNKVEQVIEQACTV</sequence>
<keyword evidence="4" id="KW-1185">Reference proteome</keyword>
<dbReference type="PANTHER" id="PTHR45947:SF3">
    <property type="entry name" value="SULFOQUINOVOSYL TRANSFERASE SQD2"/>
    <property type="match status" value="1"/>
</dbReference>
<dbReference type="Proteomes" id="UP000718564">
    <property type="component" value="Unassembled WGS sequence"/>
</dbReference>
<feature type="domain" description="Glycosyltransferase subfamily 4-like N-terminal" evidence="2">
    <location>
        <begin position="14"/>
        <end position="187"/>
    </location>
</feature>
<gene>
    <name evidence="3" type="ORF">DP116_03720</name>
</gene>
<evidence type="ECO:0000259" key="2">
    <source>
        <dbReference type="Pfam" id="PF13439"/>
    </source>
</evidence>
<evidence type="ECO:0000259" key="1">
    <source>
        <dbReference type="Pfam" id="PF00534"/>
    </source>
</evidence>
<dbReference type="SUPFAM" id="SSF53756">
    <property type="entry name" value="UDP-Glycosyltransferase/glycogen phosphorylase"/>
    <property type="match status" value="1"/>
</dbReference>
<dbReference type="PANTHER" id="PTHR45947">
    <property type="entry name" value="SULFOQUINOVOSYL TRANSFERASE SQD2"/>
    <property type="match status" value="1"/>
</dbReference>
<evidence type="ECO:0000313" key="4">
    <source>
        <dbReference type="Proteomes" id="UP000718564"/>
    </source>
</evidence>
<proteinExistence type="predicted"/>
<dbReference type="RefSeq" id="WP_169153888.1">
    <property type="nucleotide sequence ID" value="NZ_CAWPJE010000340.1"/>
</dbReference>
<comment type="caution">
    <text evidence="3">The sequence shown here is derived from an EMBL/GenBank/DDBJ whole genome shotgun (WGS) entry which is preliminary data.</text>
</comment>
<evidence type="ECO:0000313" key="3">
    <source>
        <dbReference type="EMBL" id="NMG18599.1"/>
    </source>
</evidence>
<dbReference type="InterPro" id="IPR001296">
    <property type="entry name" value="Glyco_trans_1"/>
</dbReference>
<organism evidence="3 4">
    <name type="scientific">Brasilonema bromeliae SPC951</name>
    <dbReference type="NCBI Taxonomy" id="385972"/>
    <lineage>
        <taxon>Bacteria</taxon>
        <taxon>Bacillati</taxon>
        <taxon>Cyanobacteriota</taxon>
        <taxon>Cyanophyceae</taxon>
        <taxon>Nostocales</taxon>
        <taxon>Scytonemataceae</taxon>
        <taxon>Brasilonema</taxon>
        <taxon>Bromeliae group (in: Brasilonema)</taxon>
    </lineage>
</organism>
<feature type="domain" description="Glycosyl transferase family 1" evidence="1">
    <location>
        <begin position="191"/>
        <end position="326"/>
    </location>
</feature>
<dbReference type="InterPro" id="IPR028098">
    <property type="entry name" value="Glyco_trans_4-like_N"/>
</dbReference>
<dbReference type="Pfam" id="PF13439">
    <property type="entry name" value="Glyco_transf_4"/>
    <property type="match status" value="1"/>
</dbReference>
<dbReference type="Pfam" id="PF00534">
    <property type="entry name" value="Glycos_transf_1"/>
    <property type="match status" value="1"/>
</dbReference>
<dbReference type="InterPro" id="IPR050194">
    <property type="entry name" value="Glycosyltransferase_grp1"/>
</dbReference>
<name>A0ABX1P2P0_9CYAN</name>